<comment type="caution">
    <text evidence="2">The sequence shown here is derived from an EMBL/GenBank/DDBJ whole genome shotgun (WGS) entry which is preliminary data.</text>
</comment>
<evidence type="ECO:0000313" key="3">
    <source>
        <dbReference type="Proteomes" id="UP001272137"/>
    </source>
</evidence>
<feature type="region of interest" description="Disordered" evidence="1">
    <location>
        <begin position="64"/>
        <end position="89"/>
    </location>
</feature>
<proteinExistence type="predicted"/>
<dbReference type="AlphaFoldDB" id="A0AAW9CYB3"/>
<name>A0AAW9CYB3_BURTH</name>
<accession>A0AAW9CYB3</accession>
<protein>
    <submittedName>
        <fullName evidence="2">Uncharacterized protein</fullName>
    </submittedName>
</protein>
<dbReference type="Proteomes" id="UP001272137">
    <property type="component" value="Unassembled WGS sequence"/>
</dbReference>
<sequence length="89" mass="9737">MLGIARRPRDRPGAKPESSRAHRTMSKPAHARFGPRRDDISRLPVRMTGALTLSDIRAAIEREPPAYRNAETAPSRAIAPPAQHPSPPA</sequence>
<feature type="compositionally biased region" description="Basic residues" evidence="1">
    <location>
        <begin position="21"/>
        <end position="34"/>
    </location>
</feature>
<reference evidence="2" key="1">
    <citation type="submission" date="2018-08" db="EMBL/GenBank/DDBJ databases">
        <title>Identification of Burkholderia cepacia strains that express a Burkholderia pseudomallei-like capsular polysaccharide.</title>
        <authorList>
            <person name="Burtnick M.N."/>
            <person name="Vongsouvath M."/>
            <person name="Newton P."/>
            <person name="Wuthiekanun V."/>
            <person name="Limmathurotsakul D."/>
            <person name="Brett P.J."/>
            <person name="Chantratita N."/>
            <person name="Dance D.A."/>
        </authorList>
    </citation>
    <scope>NUCLEOTIDE SEQUENCE</scope>
    <source>
        <strain evidence="2">SBXCC001</strain>
    </source>
</reference>
<gene>
    <name evidence="2" type="ORF">C7S16_6142</name>
</gene>
<feature type="region of interest" description="Disordered" evidence="1">
    <location>
        <begin position="1"/>
        <end position="39"/>
    </location>
</feature>
<evidence type="ECO:0000313" key="2">
    <source>
        <dbReference type="EMBL" id="MDW9252701.1"/>
    </source>
</evidence>
<organism evidence="2 3">
    <name type="scientific">Burkholderia thailandensis</name>
    <dbReference type="NCBI Taxonomy" id="57975"/>
    <lineage>
        <taxon>Bacteria</taxon>
        <taxon>Pseudomonadati</taxon>
        <taxon>Pseudomonadota</taxon>
        <taxon>Betaproteobacteria</taxon>
        <taxon>Burkholderiales</taxon>
        <taxon>Burkholderiaceae</taxon>
        <taxon>Burkholderia</taxon>
        <taxon>pseudomallei group</taxon>
    </lineage>
</organism>
<evidence type="ECO:0000256" key="1">
    <source>
        <dbReference type="SAM" id="MobiDB-lite"/>
    </source>
</evidence>
<feature type="compositionally biased region" description="Basic and acidic residues" evidence="1">
    <location>
        <begin position="10"/>
        <end position="20"/>
    </location>
</feature>
<dbReference type="EMBL" id="QXCT01000001">
    <property type="protein sequence ID" value="MDW9252701.1"/>
    <property type="molecule type" value="Genomic_DNA"/>
</dbReference>